<organism evidence="2">
    <name type="scientific">Anguilla anguilla</name>
    <name type="common">European freshwater eel</name>
    <name type="synonym">Muraena anguilla</name>
    <dbReference type="NCBI Taxonomy" id="7936"/>
    <lineage>
        <taxon>Eukaryota</taxon>
        <taxon>Metazoa</taxon>
        <taxon>Chordata</taxon>
        <taxon>Craniata</taxon>
        <taxon>Vertebrata</taxon>
        <taxon>Euteleostomi</taxon>
        <taxon>Actinopterygii</taxon>
        <taxon>Neopterygii</taxon>
        <taxon>Teleostei</taxon>
        <taxon>Anguilliformes</taxon>
        <taxon>Anguillidae</taxon>
        <taxon>Anguilla</taxon>
    </lineage>
</organism>
<keyword evidence="1" id="KW-0472">Membrane</keyword>
<feature type="transmembrane region" description="Helical" evidence="1">
    <location>
        <begin position="6"/>
        <end position="25"/>
    </location>
</feature>
<evidence type="ECO:0000256" key="1">
    <source>
        <dbReference type="SAM" id="Phobius"/>
    </source>
</evidence>
<proteinExistence type="predicted"/>
<reference evidence="2" key="2">
    <citation type="journal article" date="2015" name="Fish Shellfish Immunol.">
        <title>Early steps in the European eel (Anguilla anguilla)-Vibrio vulnificus interaction in the gills: Role of the RtxA13 toxin.</title>
        <authorList>
            <person name="Callol A."/>
            <person name="Pajuelo D."/>
            <person name="Ebbesson L."/>
            <person name="Teles M."/>
            <person name="MacKenzie S."/>
            <person name="Amaro C."/>
        </authorList>
    </citation>
    <scope>NUCLEOTIDE SEQUENCE</scope>
</reference>
<sequence>MRSENYFHFPFMHLLSLAMVSCIFTHSNLY</sequence>
<name>A0A0E9XQS3_ANGAN</name>
<dbReference type="EMBL" id="GBXM01003826">
    <property type="protein sequence ID" value="JAI04752.1"/>
    <property type="molecule type" value="Transcribed_RNA"/>
</dbReference>
<dbReference type="AlphaFoldDB" id="A0A0E9XQS3"/>
<dbReference type="PROSITE" id="PS51257">
    <property type="entry name" value="PROKAR_LIPOPROTEIN"/>
    <property type="match status" value="1"/>
</dbReference>
<keyword evidence="1" id="KW-0812">Transmembrane</keyword>
<reference evidence="2" key="1">
    <citation type="submission" date="2014-11" db="EMBL/GenBank/DDBJ databases">
        <authorList>
            <person name="Amaro Gonzalez C."/>
        </authorList>
    </citation>
    <scope>NUCLEOTIDE SEQUENCE</scope>
</reference>
<keyword evidence="1" id="KW-1133">Transmembrane helix</keyword>
<evidence type="ECO:0000313" key="2">
    <source>
        <dbReference type="EMBL" id="JAI04752.1"/>
    </source>
</evidence>
<protein>
    <submittedName>
        <fullName evidence="2">Uncharacterized protein</fullName>
    </submittedName>
</protein>
<accession>A0A0E9XQS3</accession>